<comment type="subcellular location">
    <subcellularLocation>
        <location evidence="1">Membrane</location>
        <topology evidence="1">Multi-pass membrane protein</topology>
    </subcellularLocation>
</comment>
<name>A0AAF3EBX3_9BILA</name>
<organism evidence="10 11">
    <name type="scientific">Mesorhabditis belari</name>
    <dbReference type="NCBI Taxonomy" id="2138241"/>
    <lineage>
        <taxon>Eukaryota</taxon>
        <taxon>Metazoa</taxon>
        <taxon>Ecdysozoa</taxon>
        <taxon>Nematoda</taxon>
        <taxon>Chromadorea</taxon>
        <taxon>Rhabditida</taxon>
        <taxon>Rhabditina</taxon>
        <taxon>Rhabditomorpha</taxon>
        <taxon>Rhabditoidea</taxon>
        <taxon>Rhabditidae</taxon>
        <taxon>Mesorhabditinae</taxon>
        <taxon>Mesorhabditis</taxon>
    </lineage>
</organism>
<evidence type="ECO:0000256" key="4">
    <source>
        <dbReference type="ARBA" id="ARBA00022989"/>
    </source>
</evidence>
<sequence length="422" mass="48793">MVSLDKIEPLDLSKVFKDTHSANQKQKKTKRDGLAWKLYKWLCVRHLFISSLLLIWTFGGAFGIWRVEKAAEERKLIVDLSNVEAELENITSQLITNIPAFENVSLFEDVLKIVYMRMEKAESIYVGSALHKDEDIENNVMWRFWPSTFFAANIYMTVGYGAIHCFTGFGRFLSIVYGFISIPLSLVVLRDLSQWILVVLTRLYGRIVVRWRKDYGVETDPNEEFAFPIKLTVLIWLGNWLFVAFCTWCYDAWWALRYEPKGAKSQDFFDAFYYSWITLTSMGMSDDMPVYSTTSPWHPLWHFMAMPVYKMGLRIVYISMENGIIGTLAVLEYKLQRKNAVQIQDVSSIEQSEAPVSPTRPGRLARAKTIKEEEFEQEERDRIAENVNSFTVGSIGSFIKSQADAYAGEFGRVRVSRGSFRE</sequence>
<evidence type="ECO:0000256" key="6">
    <source>
        <dbReference type="ARBA" id="ARBA00023136"/>
    </source>
</evidence>
<feature type="domain" description="Potassium channel" evidence="9">
    <location>
        <begin position="133"/>
        <end position="196"/>
    </location>
</feature>
<evidence type="ECO:0000256" key="2">
    <source>
        <dbReference type="ARBA" id="ARBA00022448"/>
    </source>
</evidence>
<dbReference type="PANTHER" id="PTHR11003:SF269">
    <property type="entry name" value="POTASSIUM CHANNEL DOMAIN-CONTAINING PROTEIN"/>
    <property type="match status" value="1"/>
</dbReference>
<evidence type="ECO:0000256" key="3">
    <source>
        <dbReference type="ARBA" id="ARBA00022692"/>
    </source>
</evidence>
<dbReference type="InterPro" id="IPR003280">
    <property type="entry name" value="2pore_dom_K_chnl"/>
</dbReference>
<feature type="transmembrane region" description="Helical" evidence="8">
    <location>
        <begin position="144"/>
        <end position="163"/>
    </location>
</feature>
<evidence type="ECO:0000313" key="11">
    <source>
        <dbReference type="WBParaSite" id="MBELARI_LOCUS11453"/>
    </source>
</evidence>
<keyword evidence="10" id="KW-1185">Reference proteome</keyword>
<keyword evidence="4 8" id="KW-1133">Transmembrane helix</keyword>
<evidence type="ECO:0000256" key="5">
    <source>
        <dbReference type="ARBA" id="ARBA00023065"/>
    </source>
</evidence>
<protein>
    <submittedName>
        <fullName evidence="11">Potassium channel domain-containing protein</fullName>
    </submittedName>
</protein>
<dbReference type="GO" id="GO:0030322">
    <property type="term" value="P:stabilization of membrane potential"/>
    <property type="evidence" value="ECO:0007669"/>
    <property type="project" value="TreeGrafter"/>
</dbReference>
<dbReference type="SUPFAM" id="SSF81324">
    <property type="entry name" value="Voltage-gated potassium channels"/>
    <property type="match status" value="2"/>
</dbReference>
<keyword evidence="7" id="KW-0407">Ion channel</keyword>
<dbReference type="GO" id="GO:0005886">
    <property type="term" value="C:plasma membrane"/>
    <property type="evidence" value="ECO:0007669"/>
    <property type="project" value="TreeGrafter"/>
</dbReference>
<dbReference type="PANTHER" id="PTHR11003">
    <property type="entry name" value="POTASSIUM CHANNEL, SUBFAMILY K"/>
    <property type="match status" value="1"/>
</dbReference>
<feature type="transmembrane region" description="Helical" evidence="8">
    <location>
        <begin position="231"/>
        <end position="250"/>
    </location>
</feature>
<keyword evidence="2" id="KW-0813">Transport</keyword>
<evidence type="ECO:0000256" key="7">
    <source>
        <dbReference type="ARBA" id="ARBA00023303"/>
    </source>
</evidence>
<keyword evidence="5" id="KW-0406">Ion transport</keyword>
<dbReference type="Gene3D" id="1.10.287.70">
    <property type="match status" value="1"/>
</dbReference>
<keyword evidence="3 8" id="KW-0812">Transmembrane</keyword>
<proteinExistence type="predicted"/>
<accession>A0AAF3EBX3</accession>
<dbReference type="AlphaFoldDB" id="A0AAF3EBX3"/>
<evidence type="ECO:0000259" key="9">
    <source>
        <dbReference type="Pfam" id="PF07885"/>
    </source>
</evidence>
<dbReference type="Proteomes" id="UP000887575">
    <property type="component" value="Unassembled WGS sequence"/>
</dbReference>
<dbReference type="GO" id="GO:0022841">
    <property type="term" value="F:potassium ion leak channel activity"/>
    <property type="evidence" value="ECO:0007669"/>
    <property type="project" value="TreeGrafter"/>
</dbReference>
<dbReference type="WBParaSite" id="MBELARI_LOCUS11453">
    <property type="protein sequence ID" value="MBELARI_LOCUS11453"/>
    <property type="gene ID" value="MBELARI_LOCUS11453"/>
</dbReference>
<evidence type="ECO:0000256" key="8">
    <source>
        <dbReference type="SAM" id="Phobius"/>
    </source>
</evidence>
<dbReference type="GO" id="GO:0015271">
    <property type="term" value="F:outward rectifier potassium channel activity"/>
    <property type="evidence" value="ECO:0007669"/>
    <property type="project" value="TreeGrafter"/>
</dbReference>
<evidence type="ECO:0000313" key="10">
    <source>
        <dbReference type="Proteomes" id="UP000887575"/>
    </source>
</evidence>
<evidence type="ECO:0000256" key="1">
    <source>
        <dbReference type="ARBA" id="ARBA00004141"/>
    </source>
</evidence>
<feature type="transmembrane region" description="Helical" evidence="8">
    <location>
        <begin position="311"/>
        <end position="331"/>
    </location>
</feature>
<keyword evidence="6 8" id="KW-0472">Membrane</keyword>
<dbReference type="InterPro" id="IPR013099">
    <property type="entry name" value="K_chnl_dom"/>
</dbReference>
<feature type="transmembrane region" description="Helical" evidence="8">
    <location>
        <begin position="46"/>
        <end position="65"/>
    </location>
</feature>
<reference evidence="11" key="1">
    <citation type="submission" date="2024-02" db="UniProtKB">
        <authorList>
            <consortium name="WormBaseParasite"/>
        </authorList>
    </citation>
    <scope>IDENTIFICATION</scope>
</reference>
<dbReference type="Pfam" id="PF07885">
    <property type="entry name" value="Ion_trans_2"/>
    <property type="match status" value="1"/>
</dbReference>
<feature type="transmembrane region" description="Helical" evidence="8">
    <location>
        <begin position="169"/>
        <end position="188"/>
    </location>
</feature>